<proteinExistence type="predicted"/>
<feature type="region of interest" description="Disordered" evidence="1">
    <location>
        <begin position="758"/>
        <end position="820"/>
    </location>
</feature>
<dbReference type="InterPro" id="IPR015525">
    <property type="entry name" value="BRCA2"/>
</dbReference>
<dbReference type="GO" id="GO:0006355">
    <property type="term" value="P:regulation of DNA-templated transcription"/>
    <property type="evidence" value="ECO:0007669"/>
    <property type="project" value="TreeGrafter"/>
</dbReference>
<dbReference type="InterPro" id="IPR012340">
    <property type="entry name" value="NA-bd_OB-fold"/>
</dbReference>
<dbReference type="Gramene" id="GBG61237">
    <property type="protein sequence ID" value="GBG61237"/>
    <property type="gene ID" value="CBR_g19769"/>
</dbReference>
<dbReference type="PANTHER" id="PTHR11289">
    <property type="entry name" value="BREAST CANCER TYPE 2 SUSCEPTIBILITY PROTEIN BRCA2"/>
    <property type="match status" value="1"/>
</dbReference>
<dbReference type="STRING" id="69332.A0A388JTZ3"/>
<feature type="region of interest" description="Disordered" evidence="1">
    <location>
        <begin position="569"/>
        <end position="589"/>
    </location>
</feature>
<evidence type="ECO:0000256" key="1">
    <source>
        <dbReference type="SAM" id="MobiDB-lite"/>
    </source>
</evidence>
<feature type="region of interest" description="Disordered" evidence="1">
    <location>
        <begin position="458"/>
        <end position="530"/>
    </location>
</feature>
<feature type="compositionally biased region" description="Low complexity" evidence="1">
    <location>
        <begin position="789"/>
        <end position="800"/>
    </location>
</feature>
<feature type="compositionally biased region" description="Polar residues" evidence="1">
    <location>
        <begin position="690"/>
        <end position="703"/>
    </location>
</feature>
<dbReference type="GO" id="GO:0000724">
    <property type="term" value="P:double-strand break repair via homologous recombination"/>
    <property type="evidence" value="ECO:0007669"/>
    <property type="project" value="InterPro"/>
</dbReference>
<dbReference type="Gene3D" id="2.40.50.140">
    <property type="entry name" value="Nucleic acid-binding proteins"/>
    <property type="match status" value="1"/>
</dbReference>
<sequence>MQSAVERGVREALKEAKLSTRDVSTVLRIHATAIYFKTQANMPNEDEGAGDKCHRPGGEATKVSVSIWRPPEDLLQELEEGGVYRVTGLVAKGKLGYATARREVFLSTSRNSKWERMTSAYLKNVMIDFSPRVSTPIADLKNIPYGRDFDTVAFVLHVGNAFSDGMRMKQWIFLADGTEDGRAGADPGDPEAMALLAILFSSVPESFVPIESSLFNSLVGWCNLIRKERDTNNSMFVAQASEVSICSTSLLMGGGGRGTAHLRESANAVAGWASKNSEMLQMLQRRVQYIIEKSMRRGSFGAEGYQASTALPTLPPVWAPQPGPGQQKCKAPFVSPAQKSGIRVHSVCQPSSAERRRAVTPQQQPHIGQAVYEKRASPTPAQFLAPATSSAVPECFLASSKGGNAPARRESALTPPHLSATPMQSPGLPAGISASNRISTPCNAGGTPVNNLRAITVQQQSQPRQGSQERHETVAQRQRPVLDSGDSVSMQFPALGNTVGVRDQPGQMKDRDNASDQRRTMTPFPSKERSCEERLFPPQEGLPVAIDYQQSPAAPTVQSSVPWQRSLVHVPSPNASKPIGIMQEPRGDSKDSRRLAIAVQQAPPLQAREYSQEGDEIKICRAPKCGPSTDGLSKGPVPRRTAAYAEGGACVQVPQVVSSSQKQLLASDGDGSVPRSGTSSGLSAQREPHSGQSSLQMENSSLSEFPRRRHRMRPPMSIISQSHDSRHPPASGAAAGCLDRDRPANSSVAVLAPRASLVLPANTVREPVAVSSDLRSNTGRSSESRSDSDPSSSVSSHSGGAPRRRSSSQLHSVMRPRPSQ</sequence>
<comment type="caution">
    <text evidence="2">The sequence shown here is derived from an EMBL/GenBank/DDBJ whole genome shotgun (WGS) entry which is preliminary data.</text>
</comment>
<feature type="region of interest" description="Disordered" evidence="1">
    <location>
        <begin position="400"/>
        <end position="432"/>
    </location>
</feature>
<organism evidence="2 3">
    <name type="scientific">Chara braunii</name>
    <name type="common">Braun's stonewort</name>
    <dbReference type="NCBI Taxonomy" id="69332"/>
    <lineage>
        <taxon>Eukaryota</taxon>
        <taxon>Viridiplantae</taxon>
        <taxon>Streptophyta</taxon>
        <taxon>Charophyceae</taxon>
        <taxon>Charales</taxon>
        <taxon>Characeae</taxon>
        <taxon>Chara</taxon>
    </lineage>
</organism>
<evidence type="ECO:0000313" key="3">
    <source>
        <dbReference type="Proteomes" id="UP000265515"/>
    </source>
</evidence>
<dbReference type="EMBL" id="BFEA01000018">
    <property type="protein sequence ID" value="GBG61237.1"/>
    <property type="molecule type" value="Genomic_DNA"/>
</dbReference>
<name>A0A388JTZ3_CHABU</name>
<dbReference type="Proteomes" id="UP000265515">
    <property type="component" value="Unassembled WGS sequence"/>
</dbReference>
<evidence type="ECO:0000313" key="2">
    <source>
        <dbReference type="EMBL" id="GBG61237.1"/>
    </source>
</evidence>
<dbReference type="OrthoDB" id="21095at2759"/>
<feature type="compositionally biased region" description="Basic and acidic residues" evidence="1">
    <location>
        <begin position="508"/>
        <end position="519"/>
    </location>
</feature>
<gene>
    <name evidence="2" type="ORF">CBR_g19769</name>
</gene>
<dbReference type="PANTHER" id="PTHR11289:SF0">
    <property type="entry name" value="BREAST CANCER TYPE 2 SUSCEPTIBILITY PROTEIN"/>
    <property type="match status" value="1"/>
</dbReference>
<accession>A0A388JTZ3</accession>
<protein>
    <submittedName>
        <fullName evidence="2">Uncharacterized protein</fullName>
    </submittedName>
</protein>
<feature type="region of interest" description="Disordered" evidence="1">
    <location>
        <begin position="661"/>
        <end position="740"/>
    </location>
</feature>
<dbReference type="AlphaFoldDB" id="A0A388JTZ3"/>
<keyword evidence="3" id="KW-1185">Reference proteome</keyword>
<dbReference type="SUPFAM" id="SSF50249">
    <property type="entry name" value="Nucleic acid-binding proteins"/>
    <property type="match status" value="2"/>
</dbReference>
<reference evidence="2 3" key="1">
    <citation type="journal article" date="2018" name="Cell">
        <title>The Chara Genome: Secondary Complexity and Implications for Plant Terrestrialization.</title>
        <authorList>
            <person name="Nishiyama T."/>
            <person name="Sakayama H."/>
            <person name="Vries J.D."/>
            <person name="Buschmann H."/>
            <person name="Saint-Marcoux D."/>
            <person name="Ullrich K.K."/>
            <person name="Haas F.B."/>
            <person name="Vanderstraeten L."/>
            <person name="Becker D."/>
            <person name="Lang D."/>
            <person name="Vosolsobe S."/>
            <person name="Rombauts S."/>
            <person name="Wilhelmsson P.K.I."/>
            <person name="Janitza P."/>
            <person name="Kern R."/>
            <person name="Heyl A."/>
            <person name="Rumpler F."/>
            <person name="Villalobos L.I.A.C."/>
            <person name="Clay J.M."/>
            <person name="Skokan R."/>
            <person name="Toyoda A."/>
            <person name="Suzuki Y."/>
            <person name="Kagoshima H."/>
            <person name="Schijlen E."/>
            <person name="Tajeshwar N."/>
            <person name="Catarino B."/>
            <person name="Hetherington A.J."/>
            <person name="Saltykova A."/>
            <person name="Bonnot C."/>
            <person name="Breuninger H."/>
            <person name="Symeonidi A."/>
            <person name="Radhakrishnan G.V."/>
            <person name="Van Nieuwerburgh F."/>
            <person name="Deforce D."/>
            <person name="Chang C."/>
            <person name="Karol K.G."/>
            <person name="Hedrich R."/>
            <person name="Ulvskov P."/>
            <person name="Glockner G."/>
            <person name="Delwiche C.F."/>
            <person name="Petrasek J."/>
            <person name="Van de Peer Y."/>
            <person name="Friml J."/>
            <person name="Beilby M."/>
            <person name="Dolan L."/>
            <person name="Kohara Y."/>
            <person name="Sugano S."/>
            <person name="Fujiyama A."/>
            <person name="Delaux P.-M."/>
            <person name="Quint M."/>
            <person name="TheiBen G."/>
            <person name="Hagemann M."/>
            <person name="Harholt J."/>
            <person name="Dunand C."/>
            <person name="Zachgo S."/>
            <person name="Langdale J."/>
            <person name="Maumus F."/>
            <person name="Straeten D.V.D."/>
            <person name="Gould S.B."/>
            <person name="Rensing S.A."/>
        </authorList>
    </citation>
    <scope>NUCLEOTIDE SEQUENCE [LARGE SCALE GENOMIC DNA]</scope>
    <source>
        <strain evidence="2 3">S276</strain>
    </source>
</reference>